<evidence type="ECO:0000256" key="1">
    <source>
        <dbReference type="ARBA" id="ARBA00010552"/>
    </source>
</evidence>
<protein>
    <submittedName>
        <fullName evidence="2">RidA family protein</fullName>
    </submittedName>
</protein>
<reference evidence="2 3" key="1">
    <citation type="submission" date="2019-11" db="EMBL/GenBank/DDBJ databases">
        <title>Draft genome sequences of five Paenibacillus species of dairy origin.</title>
        <authorList>
            <person name="Olajide A.M."/>
            <person name="Chen S."/>
            <person name="Lapointe G."/>
        </authorList>
    </citation>
    <scope>NUCLEOTIDE SEQUENCE [LARGE SCALE GENOMIC DNA]</scope>
    <source>
        <strain evidence="2 3">2CS3</strain>
    </source>
</reference>
<gene>
    <name evidence="2" type="ORF">GNP93_02930</name>
</gene>
<dbReference type="EMBL" id="WNZX01000002">
    <property type="protein sequence ID" value="MUG69626.1"/>
    <property type="molecule type" value="Genomic_DNA"/>
</dbReference>
<evidence type="ECO:0000313" key="2">
    <source>
        <dbReference type="EMBL" id="MUG69626.1"/>
    </source>
</evidence>
<organism evidence="2 3">
    <name type="scientific">Paenibacillus validus</name>
    <dbReference type="NCBI Taxonomy" id="44253"/>
    <lineage>
        <taxon>Bacteria</taxon>
        <taxon>Bacillati</taxon>
        <taxon>Bacillota</taxon>
        <taxon>Bacilli</taxon>
        <taxon>Bacillales</taxon>
        <taxon>Paenibacillaceae</taxon>
        <taxon>Paenibacillus</taxon>
    </lineage>
</organism>
<comment type="caution">
    <text evidence="2">The sequence shown here is derived from an EMBL/GenBank/DDBJ whole genome shotgun (WGS) entry which is preliminary data.</text>
</comment>
<comment type="similarity">
    <text evidence="1">Belongs to the RutC family.</text>
</comment>
<keyword evidence="3" id="KW-1185">Reference proteome</keyword>
<dbReference type="PANTHER" id="PTHR11803">
    <property type="entry name" value="2-IMINOBUTANOATE/2-IMINOPROPANOATE DEAMINASE RIDA"/>
    <property type="match status" value="1"/>
</dbReference>
<name>A0A7X3CRD8_9BACL</name>
<dbReference type="Gene3D" id="3.30.1330.40">
    <property type="entry name" value="RutC-like"/>
    <property type="match status" value="1"/>
</dbReference>
<dbReference type="SUPFAM" id="SSF55298">
    <property type="entry name" value="YjgF-like"/>
    <property type="match status" value="1"/>
</dbReference>
<dbReference type="CDD" id="cd00448">
    <property type="entry name" value="YjgF_YER057c_UK114_family"/>
    <property type="match status" value="1"/>
</dbReference>
<dbReference type="InterPro" id="IPR006175">
    <property type="entry name" value="YjgF/YER057c/UK114"/>
</dbReference>
<dbReference type="GO" id="GO:0005829">
    <property type="term" value="C:cytosol"/>
    <property type="evidence" value="ECO:0007669"/>
    <property type="project" value="TreeGrafter"/>
</dbReference>
<dbReference type="GO" id="GO:0019239">
    <property type="term" value="F:deaminase activity"/>
    <property type="evidence" value="ECO:0007669"/>
    <property type="project" value="TreeGrafter"/>
</dbReference>
<dbReference type="AlphaFoldDB" id="A0A7X3CRD8"/>
<dbReference type="Proteomes" id="UP000450917">
    <property type="component" value="Unassembled WGS sequence"/>
</dbReference>
<dbReference type="Pfam" id="PF01042">
    <property type="entry name" value="Ribonuc_L-PSP"/>
    <property type="match status" value="1"/>
</dbReference>
<evidence type="ECO:0000313" key="3">
    <source>
        <dbReference type="Proteomes" id="UP000450917"/>
    </source>
</evidence>
<dbReference type="InterPro" id="IPR035959">
    <property type="entry name" value="RutC-like_sf"/>
</dbReference>
<accession>A0A7X3CRD8</accession>
<sequence length="129" mass="14427">MSKIRRIQKNSRKTGVLYSDAVIFGNMMIVSGMLPTDHLGRLVGLGNAEIQAEQVFQNIKSVLDEAEVLFSDVVKLTIFLTDIQRRSEIASVRERYFGNDKPASTLVEVSRLSHPDALIEIEAMVYLGD</sequence>
<proteinExistence type="inferred from homology"/>
<dbReference type="PANTHER" id="PTHR11803:SF58">
    <property type="entry name" value="PROTEIN HMF1-RELATED"/>
    <property type="match status" value="1"/>
</dbReference>
<dbReference type="RefSeq" id="WP_141335831.1">
    <property type="nucleotide sequence ID" value="NZ_WNZX01000002.1"/>
</dbReference>